<evidence type="ECO:0000256" key="11">
    <source>
        <dbReference type="ARBA" id="ARBA00033245"/>
    </source>
</evidence>
<comment type="subunit">
    <text evidence="13">Interacts with the Sec translocase complex via SecD. Specifically interacts with transmembrane segments of nascent integral membrane proteins during membrane integration.</text>
</comment>
<evidence type="ECO:0000256" key="13">
    <source>
        <dbReference type="HAMAP-Rule" id="MF_01810"/>
    </source>
</evidence>
<keyword evidence="10 13" id="KW-0143">Chaperone</keyword>
<proteinExistence type="inferred from homology"/>
<dbReference type="RefSeq" id="WP_220304592.1">
    <property type="nucleotide sequence ID" value="NZ_CP080590.1"/>
</dbReference>
<evidence type="ECO:0000256" key="7">
    <source>
        <dbReference type="ARBA" id="ARBA00022927"/>
    </source>
</evidence>
<organism evidence="16 17">
    <name type="scientific">Devosia salina</name>
    <dbReference type="NCBI Taxonomy" id="2860336"/>
    <lineage>
        <taxon>Bacteria</taxon>
        <taxon>Pseudomonadati</taxon>
        <taxon>Pseudomonadota</taxon>
        <taxon>Alphaproteobacteria</taxon>
        <taxon>Hyphomicrobiales</taxon>
        <taxon>Devosiaceae</taxon>
        <taxon>Devosia</taxon>
    </lineage>
</organism>
<feature type="transmembrane region" description="Helical" evidence="13">
    <location>
        <begin position="552"/>
        <end position="572"/>
    </location>
</feature>
<evidence type="ECO:0000313" key="17">
    <source>
        <dbReference type="Proteomes" id="UP000825799"/>
    </source>
</evidence>
<evidence type="ECO:0000256" key="8">
    <source>
        <dbReference type="ARBA" id="ARBA00022989"/>
    </source>
</evidence>
<evidence type="ECO:0000256" key="12">
    <source>
        <dbReference type="ARBA" id="ARBA00033342"/>
    </source>
</evidence>
<keyword evidence="5 13" id="KW-1003">Cell membrane</keyword>
<dbReference type="Proteomes" id="UP000825799">
    <property type="component" value="Chromosome"/>
</dbReference>
<sequence>MNSDNRNVILAVVLSMIVLFGWQFFIAGPQLERAQRQAEITASQQAETEQLAVPQTNADGSTATPAAAATGDAPQVFADRDSALAASDRVAISTADLDGSINLTGARIDDLQLKQYRETADPDSPIIALLKPAGLVDAYFVEQGWAAAAGSDITLPGSQTVWTVEGDNTTLTPETPVTLRYDNGEGLVFHRTFAVDDFYLFTVTQTVENTGTGDVALFPYSRVVRHGTPKVQNFFIQHEGPIGVLGSNNYVARKYADLQNEKQVDFSSTTGWLGIADKYWATAVLPKPNTDINARFAYSAPTGTNVFQTSYVETQPVMVPAGASVSHEAYVFAGAKEDKVIARYQETYGFDRIELLIDWGWFHFLTKPMHWLLVTLYGILGNFGLAVLGVTVIVKALFFPLANRSYASMAAMRRVQPEMKAIQERLKDDRAAQQQAMMELYKKEKINPLSGCWPILVQIPVFFSLYTVIFISLEMRHAPFFGWIQDLAAPDPTNIFTLFGLIPWDPTVLPVVGSFLHLGVWPVVMGITMWVQMRLNPPPPDPTQAAIFNWMPVIFTFMLGTFPAGLVIYWAWNNTLSVAQQWFIMKRHGAEVNLFGNIMDTFRRKPKSAEQGKS</sequence>
<evidence type="ECO:0000256" key="9">
    <source>
        <dbReference type="ARBA" id="ARBA00023136"/>
    </source>
</evidence>
<keyword evidence="8 13" id="KW-1133">Transmembrane helix</keyword>
<evidence type="ECO:0000313" key="16">
    <source>
        <dbReference type="EMBL" id="QYO76101.1"/>
    </source>
</evidence>
<dbReference type="InterPro" id="IPR028055">
    <property type="entry name" value="YidC/Oxa/ALB_C"/>
</dbReference>
<comment type="subcellular location">
    <subcellularLocation>
        <location evidence="1">Cell inner membrane</location>
        <topology evidence="1">Multi-pass membrane protein</topology>
    </subcellularLocation>
    <subcellularLocation>
        <location evidence="13">Cell membrane</location>
        <topology evidence="13">Multi-pass membrane protein</topology>
    </subcellularLocation>
</comment>
<comment type="function">
    <text evidence="13">Required for the insertion and/or proper folding and/or complex formation of integral membrane proteins into the membrane. Involved in integration of membrane proteins that insert both dependently and independently of the Sec translocase complex, as well as at least some lipoproteins. Aids folding of multispanning membrane proteins.</text>
</comment>
<feature type="transmembrane region" description="Helical" evidence="13">
    <location>
        <begin position="508"/>
        <end position="531"/>
    </location>
</feature>
<reference evidence="16 17" key="1">
    <citation type="submission" date="2021-08" db="EMBL/GenBank/DDBJ databases">
        <title>Devosia salina sp. nov., isolated from the South China Sea sediment.</title>
        <authorList>
            <person name="Zhou Z."/>
        </authorList>
    </citation>
    <scope>NUCLEOTIDE SEQUENCE [LARGE SCALE GENOMIC DNA]</scope>
    <source>
        <strain evidence="16 17">SCS-3</strain>
    </source>
</reference>
<comment type="similarity">
    <text evidence="2 13">Belongs to the OXA1/ALB3/YidC family. Type 1 subfamily.</text>
</comment>
<dbReference type="PANTHER" id="PTHR12428:SF65">
    <property type="entry name" value="CYTOCHROME C OXIDASE ASSEMBLY PROTEIN COX18, MITOCHONDRIAL"/>
    <property type="match status" value="1"/>
</dbReference>
<protein>
    <recommendedName>
        <fullName evidence="3 13">Membrane protein insertase YidC</fullName>
    </recommendedName>
    <alternativeName>
        <fullName evidence="12 13">Foldase YidC</fullName>
    </alternativeName>
    <alternativeName>
        <fullName evidence="11 13">Membrane integrase YidC</fullName>
    </alternativeName>
    <alternativeName>
        <fullName evidence="13">Membrane protein YidC</fullName>
    </alternativeName>
</protein>
<feature type="transmembrane region" description="Helical" evidence="13">
    <location>
        <begin position="7"/>
        <end position="26"/>
    </location>
</feature>
<evidence type="ECO:0000256" key="2">
    <source>
        <dbReference type="ARBA" id="ARBA00010527"/>
    </source>
</evidence>
<keyword evidence="4 13" id="KW-0813">Transport</keyword>
<dbReference type="CDD" id="cd19961">
    <property type="entry name" value="EcYidC-like_peri"/>
    <property type="match status" value="1"/>
</dbReference>
<dbReference type="HAMAP" id="MF_01810">
    <property type="entry name" value="YidC_type1"/>
    <property type="match status" value="1"/>
</dbReference>
<dbReference type="EMBL" id="CP080590">
    <property type="protein sequence ID" value="QYO76101.1"/>
    <property type="molecule type" value="Genomic_DNA"/>
</dbReference>
<keyword evidence="7 13" id="KW-0653">Protein transport</keyword>
<feature type="domain" description="Membrane insertase YidC N-terminal" evidence="15">
    <location>
        <begin position="89"/>
        <end position="372"/>
    </location>
</feature>
<keyword evidence="9 13" id="KW-0472">Membrane</keyword>
<keyword evidence="6 13" id="KW-0812">Transmembrane</keyword>
<evidence type="ECO:0000259" key="15">
    <source>
        <dbReference type="Pfam" id="PF14849"/>
    </source>
</evidence>
<dbReference type="CDD" id="cd20070">
    <property type="entry name" value="5TM_YidC_Alb3"/>
    <property type="match status" value="1"/>
</dbReference>
<dbReference type="InterPro" id="IPR001708">
    <property type="entry name" value="YidC/ALB3/OXA1/COX18"/>
</dbReference>
<evidence type="ECO:0000256" key="3">
    <source>
        <dbReference type="ARBA" id="ARBA00015325"/>
    </source>
</evidence>
<dbReference type="PRINTS" id="PR01900">
    <property type="entry name" value="YIDCPROTEIN"/>
</dbReference>
<dbReference type="InterPro" id="IPR028053">
    <property type="entry name" value="Membr_insert_YidC_N"/>
</dbReference>
<dbReference type="NCBIfam" id="NF002353">
    <property type="entry name" value="PRK01318.1-4"/>
    <property type="match status" value="1"/>
</dbReference>
<evidence type="ECO:0000256" key="1">
    <source>
        <dbReference type="ARBA" id="ARBA00004429"/>
    </source>
</evidence>
<evidence type="ECO:0000256" key="5">
    <source>
        <dbReference type="ARBA" id="ARBA00022475"/>
    </source>
</evidence>
<dbReference type="NCBIfam" id="TIGR03593">
    <property type="entry name" value="yidC_nterm"/>
    <property type="match status" value="1"/>
</dbReference>
<dbReference type="Pfam" id="PF14849">
    <property type="entry name" value="YidC_periplas"/>
    <property type="match status" value="1"/>
</dbReference>
<evidence type="ECO:0000256" key="10">
    <source>
        <dbReference type="ARBA" id="ARBA00023186"/>
    </source>
</evidence>
<dbReference type="PANTHER" id="PTHR12428">
    <property type="entry name" value="OXA1"/>
    <property type="match status" value="1"/>
</dbReference>
<feature type="domain" description="Membrane insertase YidC/Oxa/ALB C-terminal" evidence="14">
    <location>
        <begin position="383"/>
        <end position="586"/>
    </location>
</feature>
<dbReference type="PRINTS" id="PR00701">
    <property type="entry name" value="60KDINNERMP"/>
</dbReference>
<dbReference type="InterPro" id="IPR047196">
    <property type="entry name" value="YidC_ALB_C"/>
</dbReference>
<keyword evidence="17" id="KW-1185">Reference proteome</keyword>
<gene>
    <name evidence="13 16" type="primary">yidC</name>
    <name evidence="16" type="ORF">K1X15_15980</name>
</gene>
<dbReference type="NCBIfam" id="TIGR03592">
    <property type="entry name" value="yidC_oxa1_cterm"/>
    <property type="match status" value="1"/>
</dbReference>
<dbReference type="InterPro" id="IPR038221">
    <property type="entry name" value="YidC_periplasmic_sf"/>
</dbReference>
<evidence type="ECO:0000256" key="4">
    <source>
        <dbReference type="ARBA" id="ARBA00022448"/>
    </source>
</evidence>
<dbReference type="Gene3D" id="2.70.98.90">
    <property type="match status" value="1"/>
</dbReference>
<evidence type="ECO:0000256" key="6">
    <source>
        <dbReference type="ARBA" id="ARBA00022692"/>
    </source>
</evidence>
<dbReference type="Pfam" id="PF02096">
    <property type="entry name" value="60KD_IMP"/>
    <property type="match status" value="1"/>
</dbReference>
<accession>A0ABX8WGI0</accession>
<name>A0ABX8WGI0_9HYPH</name>
<evidence type="ECO:0000259" key="14">
    <source>
        <dbReference type="Pfam" id="PF02096"/>
    </source>
</evidence>
<feature type="transmembrane region" description="Helical" evidence="13">
    <location>
        <begin position="452"/>
        <end position="473"/>
    </location>
</feature>
<dbReference type="InterPro" id="IPR019998">
    <property type="entry name" value="Membr_insert_YidC"/>
</dbReference>
<feature type="transmembrane region" description="Helical" evidence="13">
    <location>
        <begin position="371"/>
        <end position="399"/>
    </location>
</feature>